<dbReference type="AlphaFoldDB" id="A0A1T4K8Z5"/>
<feature type="transmembrane region" description="Helical" evidence="1">
    <location>
        <begin position="252"/>
        <end position="269"/>
    </location>
</feature>
<dbReference type="STRING" id="118967.SAMN02745191_0406"/>
<name>A0A1T4K8Z5_9FIRM</name>
<reference evidence="3" key="1">
    <citation type="submission" date="2017-02" db="EMBL/GenBank/DDBJ databases">
        <authorList>
            <person name="Varghese N."/>
            <person name="Submissions S."/>
        </authorList>
    </citation>
    <scope>NUCLEOTIDE SEQUENCE [LARGE SCALE GENOMIC DNA]</scope>
    <source>
        <strain evidence="3">ATCC 25662</strain>
    </source>
</reference>
<evidence type="ECO:0000256" key="1">
    <source>
        <dbReference type="SAM" id="Phobius"/>
    </source>
</evidence>
<keyword evidence="1" id="KW-1133">Transmembrane helix</keyword>
<dbReference type="PANTHER" id="PTHR32502">
    <property type="entry name" value="N-ACETYLGALACTOSAMINE PERMEASE II COMPONENT-RELATED"/>
    <property type="match status" value="1"/>
</dbReference>
<feature type="transmembrane region" description="Helical" evidence="1">
    <location>
        <begin position="138"/>
        <end position="155"/>
    </location>
</feature>
<keyword evidence="3" id="KW-1185">Reference proteome</keyword>
<dbReference type="GO" id="GO:0005886">
    <property type="term" value="C:plasma membrane"/>
    <property type="evidence" value="ECO:0007669"/>
    <property type="project" value="TreeGrafter"/>
</dbReference>
<evidence type="ECO:0000313" key="3">
    <source>
        <dbReference type="Proteomes" id="UP000243297"/>
    </source>
</evidence>
<dbReference type="EMBL" id="FUWY01000001">
    <property type="protein sequence ID" value="SJZ38918.1"/>
    <property type="molecule type" value="Genomic_DNA"/>
</dbReference>
<dbReference type="OrthoDB" id="9795582at2"/>
<proteinExistence type="predicted"/>
<evidence type="ECO:0000313" key="2">
    <source>
        <dbReference type="EMBL" id="SJZ38918.1"/>
    </source>
</evidence>
<feature type="transmembrane region" description="Helical" evidence="1">
    <location>
        <begin position="110"/>
        <end position="132"/>
    </location>
</feature>
<feature type="transmembrane region" description="Helical" evidence="1">
    <location>
        <begin position="187"/>
        <end position="209"/>
    </location>
</feature>
<protein>
    <submittedName>
        <fullName evidence="2">PTS system, mannose-specific IID component</fullName>
    </submittedName>
</protein>
<gene>
    <name evidence="2" type="ORF">SAMN02745191_0406</name>
</gene>
<dbReference type="Proteomes" id="UP000243297">
    <property type="component" value="Unassembled WGS sequence"/>
</dbReference>
<keyword evidence="1" id="KW-0472">Membrane</keyword>
<feature type="transmembrane region" description="Helical" evidence="1">
    <location>
        <begin position="221"/>
        <end position="240"/>
    </location>
</feature>
<dbReference type="InterPro" id="IPR050303">
    <property type="entry name" value="GatZ_KbaZ_carbometab"/>
</dbReference>
<dbReference type="PROSITE" id="PS51108">
    <property type="entry name" value="PTS_EIID"/>
    <property type="match status" value="1"/>
</dbReference>
<dbReference type="RefSeq" id="WP_078710850.1">
    <property type="nucleotide sequence ID" value="NZ_FUWY01000001.1"/>
</dbReference>
<organism evidence="2 3">
    <name type="scientific">Anaerorhabdus furcosa</name>
    <dbReference type="NCBI Taxonomy" id="118967"/>
    <lineage>
        <taxon>Bacteria</taxon>
        <taxon>Bacillati</taxon>
        <taxon>Bacillota</taxon>
        <taxon>Erysipelotrichia</taxon>
        <taxon>Erysipelotrichales</taxon>
        <taxon>Erysipelotrichaceae</taxon>
        <taxon>Anaerorhabdus</taxon>
    </lineage>
</organism>
<accession>A0A1T4K8Z5</accession>
<dbReference type="Pfam" id="PF03613">
    <property type="entry name" value="EIID-AGA"/>
    <property type="match status" value="1"/>
</dbReference>
<sequence>MTNSNLLTKKDLNGVFIRWATSCQICWNYETMQSGGVVLALGPALRKIYTNDEEYKKVIDSHYTFFNTQPFMGNIVLGAALAMEEQSGNSDFESTRSAVTSIKTGLMGPLAGVGDAIFFVIPFTIFNAIAAYMGKEGSPLGIGIGVLFGFCLLFLRKYMFTMGYKEGSKFVTTLSNQLKSLTNSANILGMMVIGALIGSVISVTIPFTFQQGEVAVSLQSTIDMIMPNLMPALVVGFVYWLLGKKGMTSTKVIVAVLLLSFVGYITGMLG</sequence>
<dbReference type="InterPro" id="IPR004704">
    <property type="entry name" value="PTS_IID_man"/>
</dbReference>
<dbReference type="PANTHER" id="PTHR32502:SF26">
    <property type="entry name" value="PHOSPHOTRANSFERASE SYSTEM SUGAR-SPECIFIC EIID COMPONENT"/>
    <property type="match status" value="1"/>
</dbReference>
<dbReference type="GO" id="GO:0009401">
    <property type="term" value="P:phosphoenolpyruvate-dependent sugar phosphotransferase system"/>
    <property type="evidence" value="ECO:0007669"/>
    <property type="project" value="InterPro"/>
</dbReference>
<keyword evidence="1" id="KW-0812">Transmembrane</keyword>